<proteinExistence type="predicted"/>
<reference evidence="1 2" key="1">
    <citation type="submission" date="2021-06" db="EMBL/GenBank/DDBJ databases">
        <authorList>
            <person name="Palmer J.M."/>
        </authorList>
    </citation>
    <scope>NUCLEOTIDE SEQUENCE [LARGE SCALE GENOMIC DNA]</scope>
    <source>
        <strain evidence="2">if_2019</strain>
        <tissue evidence="1">Muscle</tissue>
    </source>
</reference>
<dbReference type="EMBL" id="JAHRIQ010070765">
    <property type="protein sequence ID" value="MEQ2244204.1"/>
    <property type="molecule type" value="Genomic_DNA"/>
</dbReference>
<accession>A0ABV0UG54</accession>
<comment type="caution">
    <text evidence="1">The sequence shown here is derived from an EMBL/GenBank/DDBJ whole genome shotgun (WGS) entry which is preliminary data.</text>
</comment>
<organism evidence="1 2">
    <name type="scientific">Ilyodon furcidens</name>
    <name type="common">goldbreast splitfin</name>
    <dbReference type="NCBI Taxonomy" id="33524"/>
    <lineage>
        <taxon>Eukaryota</taxon>
        <taxon>Metazoa</taxon>
        <taxon>Chordata</taxon>
        <taxon>Craniata</taxon>
        <taxon>Vertebrata</taxon>
        <taxon>Euteleostomi</taxon>
        <taxon>Actinopterygii</taxon>
        <taxon>Neopterygii</taxon>
        <taxon>Teleostei</taxon>
        <taxon>Neoteleostei</taxon>
        <taxon>Acanthomorphata</taxon>
        <taxon>Ovalentaria</taxon>
        <taxon>Atherinomorphae</taxon>
        <taxon>Cyprinodontiformes</taxon>
        <taxon>Goodeidae</taxon>
        <taxon>Ilyodon</taxon>
    </lineage>
</organism>
<gene>
    <name evidence="1" type="ORF">ILYODFUR_014708</name>
</gene>
<protein>
    <submittedName>
        <fullName evidence="1">Uncharacterized protein</fullName>
    </submittedName>
</protein>
<evidence type="ECO:0000313" key="1">
    <source>
        <dbReference type="EMBL" id="MEQ2244204.1"/>
    </source>
</evidence>
<evidence type="ECO:0000313" key="2">
    <source>
        <dbReference type="Proteomes" id="UP001482620"/>
    </source>
</evidence>
<keyword evidence="2" id="KW-1185">Reference proteome</keyword>
<name>A0ABV0UG54_9TELE</name>
<sequence>MGLLAASLIYDLLTRPVSTGRFAVVSYFFHFQMIYKAWDLVMFKLLYNFHSDLSPAFFGLHCAVCSLRFTNNPLRPSQNSCIYKEIKLYTGGLFLQFTKL</sequence>
<dbReference type="Proteomes" id="UP001482620">
    <property type="component" value="Unassembled WGS sequence"/>
</dbReference>